<protein>
    <submittedName>
        <fullName evidence="2">Uncharacterized protein</fullName>
    </submittedName>
</protein>
<accession>A0ABY2BU21</accession>
<organism evidence="2 3">
    <name type="scientific">Kribbella orskensis</name>
    <dbReference type="NCBI Taxonomy" id="2512216"/>
    <lineage>
        <taxon>Bacteria</taxon>
        <taxon>Bacillati</taxon>
        <taxon>Actinomycetota</taxon>
        <taxon>Actinomycetes</taxon>
        <taxon>Propionibacteriales</taxon>
        <taxon>Kribbellaceae</taxon>
        <taxon>Kribbella</taxon>
    </lineage>
</organism>
<evidence type="ECO:0000313" key="2">
    <source>
        <dbReference type="EMBL" id="TCO31543.1"/>
    </source>
</evidence>
<name>A0ABY2BU21_9ACTN</name>
<evidence type="ECO:0000256" key="1">
    <source>
        <dbReference type="SAM" id="MobiDB-lite"/>
    </source>
</evidence>
<feature type="region of interest" description="Disordered" evidence="1">
    <location>
        <begin position="72"/>
        <end position="96"/>
    </location>
</feature>
<evidence type="ECO:0000313" key="3">
    <source>
        <dbReference type="Proteomes" id="UP000295818"/>
    </source>
</evidence>
<keyword evidence="3" id="KW-1185">Reference proteome</keyword>
<reference evidence="2 3" key="1">
    <citation type="journal article" date="2015" name="Stand. Genomic Sci.">
        <title>Genomic Encyclopedia of Bacterial and Archaeal Type Strains, Phase III: the genomes of soil and plant-associated and newly described type strains.</title>
        <authorList>
            <person name="Whitman W.B."/>
            <person name="Woyke T."/>
            <person name="Klenk H.P."/>
            <person name="Zhou Y."/>
            <person name="Lilburn T.G."/>
            <person name="Beck B.J."/>
            <person name="De Vos P."/>
            <person name="Vandamme P."/>
            <person name="Eisen J.A."/>
            <person name="Garrity G."/>
            <person name="Hugenholtz P."/>
            <person name="Kyrpides N.C."/>
        </authorList>
    </citation>
    <scope>NUCLEOTIDE SEQUENCE [LARGE SCALE GENOMIC DNA]</scope>
    <source>
        <strain evidence="2 3">VKM Ac-2538</strain>
    </source>
</reference>
<dbReference type="RefSeq" id="WP_132187427.1">
    <property type="nucleotide sequence ID" value="NZ_SLWM01000001.1"/>
</dbReference>
<comment type="caution">
    <text evidence="2">The sequence shown here is derived from an EMBL/GenBank/DDBJ whole genome shotgun (WGS) entry which is preliminary data.</text>
</comment>
<gene>
    <name evidence="2" type="ORF">EV644_101183</name>
</gene>
<dbReference type="Proteomes" id="UP000295818">
    <property type="component" value="Unassembled WGS sequence"/>
</dbReference>
<proteinExistence type="predicted"/>
<sequence>MSPRPHAPEYYEFRIDGHLDHHWSVWLDGLTLTHEADGTTTLRGAGIDQAKLHGLLTKLRDLGAILISVEAIDPPDPYGGRPPQLSPSDAGDPSPR</sequence>
<dbReference type="EMBL" id="SLWM01000001">
    <property type="protein sequence ID" value="TCO31543.1"/>
    <property type="molecule type" value="Genomic_DNA"/>
</dbReference>